<protein>
    <recommendedName>
        <fullName evidence="1">Glycolipid transfer protein domain-containing protein</fullName>
    </recommendedName>
</protein>
<dbReference type="Gene3D" id="1.10.3520.10">
    <property type="entry name" value="Glycolipid transfer protein"/>
    <property type="match status" value="1"/>
</dbReference>
<name>A0ABD2UQZ9_9SOLN</name>
<dbReference type="InterPro" id="IPR036497">
    <property type="entry name" value="GLTP_sf"/>
</dbReference>
<comment type="caution">
    <text evidence="2">The sequence shown here is derived from an EMBL/GenBank/DDBJ whole genome shotgun (WGS) entry which is preliminary data.</text>
</comment>
<sequence>ESVEFDEMKRRRDMEVESTEITIGIEELSMMKLIKVKLIKHDQQQTAANLVANHDNDKDYNYHIPTMPFLSISNLVLQVLDKIGPTMAVLRQDIFQNIQKLEKVHDSDPALYSNMVEILKKEIISEGNGTKCSKTCCKALLWLTRSLDFTLALLQLLADDLERNMVQAVQESYTNTLKPWHGWISSAAFKVALKLVPESKGLITILKGKDKNNDDFKKELRTFISLLTPLLKEIHDVLGAYDLDRLKST</sequence>
<reference evidence="2 3" key="1">
    <citation type="submission" date="2024-05" db="EMBL/GenBank/DDBJ databases">
        <title>De novo assembly of an allotetraploid wild potato.</title>
        <authorList>
            <person name="Hosaka A.J."/>
        </authorList>
    </citation>
    <scope>NUCLEOTIDE SEQUENCE [LARGE SCALE GENOMIC DNA]</scope>
    <source>
        <tissue evidence="2">Young leaves</tissue>
    </source>
</reference>
<evidence type="ECO:0000313" key="3">
    <source>
        <dbReference type="Proteomes" id="UP001627284"/>
    </source>
</evidence>
<dbReference type="InterPro" id="IPR014830">
    <property type="entry name" value="Glycolipid_transfer_prot_dom"/>
</dbReference>
<evidence type="ECO:0000259" key="1">
    <source>
        <dbReference type="Pfam" id="PF08718"/>
    </source>
</evidence>
<feature type="domain" description="Glycolipid transfer protein" evidence="1">
    <location>
        <begin position="64"/>
        <end position="206"/>
    </location>
</feature>
<dbReference type="EMBL" id="JBJKTR010000004">
    <property type="protein sequence ID" value="KAL3371279.1"/>
    <property type="molecule type" value="Genomic_DNA"/>
</dbReference>
<dbReference type="PANTHER" id="PTHR10219">
    <property type="entry name" value="GLYCOLIPID TRANSFER PROTEIN-RELATED"/>
    <property type="match status" value="1"/>
</dbReference>
<dbReference type="Proteomes" id="UP001627284">
    <property type="component" value="Unassembled WGS sequence"/>
</dbReference>
<dbReference type="Pfam" id="PF08718">
    <property type="entry name" value="GLTP"/>
    <property type="match status" value="1"/>
</dbReference>
<gene>
    <name evidence="2" type="ORF">AABB24_008020</name>
</gene>
<organism evidence="2 3">
    <name type="scientific">Solanum stoloniferum</name>
    <dbReference type="NCBI Taxonomy" id="62892"/>
    <lineage>
        <taxon>Eukaryota</taxon>
        <taxon>Viridiplantae</taxon>
        <taxon>Streptophyta</taxon>
        <taxon>Embryophyta</taxon>
        <taxon>Tracheophyta</taxon>
        <taxon>Spermatophyta</taxon>
        <taxon>Magnoliopsida</taxon>
        <taxon>eudicotyledons</taxon>
        <taxon>Gunneridae</taxon>
        <taxon>Pentapetalae</taxon>
        <taxon>asterids</taxon>
        <taxon>lamiids</taxon>
        <taxon>Solanales</taxon>
        <taxon>Solanaceae</taxon>
        <taxon>Solanoideae</taxon>
        <taxon>Solaneae</taxon>
        <taxon>Solanum</taxon>
    </lineage>
</organism>
<evidence type="ECO:0000313" key="2">
    <source>
        <dbReference type="EMBL" id="KAL3371279.1"/>
    </source>
</evidence>
<dbReference type="PANTHER" id="PTHR10219:SF34">
    <property type="entry name" value="GLYCOLIPID TRANSFER PROTEIN 3"/>
    <property type="match status" value="1"/>
</dbReference>
<proteinExistence type="predicted"/>
<dbReference type="AlphaFoldDB" id="A0ABD2UQZ9"/>
<accession>A0ABD2UQZ9</accession>
<dbReference type="SUPFAM" id="SSF110004">
    <property type="entry name" value="Glycolipid transfer protein, GLTP"/>
    <property type="match status" value="1"/>
</dbReference>
<keyword evidence="3" id="KW-1185">Reference proteome</keyword>
<feature type="non-terminal residue" evidence="2">
    <location>
        <position position="1"/>
    </location>
</feature>